<evidence type="ECO:0000313" key="1">
    <source>
        <dbReference type="EMBL" id="KAJ3995792.1"/>
    </source>
</evidence>
<sequence length="178" mass="19955">MSETSSSSSSLSPETRQEIVTLIHEAFQSLNSMPAPPLAAPSQPPYMPPLTGNTAAGETLELTTNDLAYRDYKSLNAIAIPLSTYFSILVSHAETSGKVSRICMDFFKYNAHLIKIASEYEWSAVIAYHMAFFNKRCREMQEGNYSGWGKVDIELRSEHFRKAVVAFALHQVRPMQEI</sequence>
<name>A0ABQ8QB73_9AGAR</name>
<organism evidence="1 2">
    <name type="scientific">Lentinula boryana</name>
    <dbReference type="NCBI Taxonomy" id="40481"/>
    <lineage>
        <taxon>Eukaryota</taxon>
        <taxon>Fungi</taxon>
        <taxon>Dikarya</taxon>
        <taxon>Basidiomycota</taxon>
        <taxon>Agaricomycotina</taxon>
        <taxon>Agaricomycetes</taxon>
        <taxon>Agaricomycetidae</taxon>
        <taxon>Agaricales</taxon>
        <taxon>Marasmiineae</taxon>
        <taxon>Omphalotaceae</taxon>
        <taxon>Lentinula</taxon>
    </lineage>
</organism>
<evidence type="ECO:0000313" key="2">
    <source>
        <dbReference type="Proteomes" id="UP001163828"/>
    </source>
</evidence>
<comment type="caution">
    <text evidence="1">The sequence shown here is derived from an EMBL/GenBank/DDBJ whole genome shotgun (WGS) entry which is preliminary data.</text>
</comment>
<protein>
    <submittedName>
        <fullName evidence="1">Uncharacterized protein</fullName>
    </submittedName>
</protein>
<dbReference type="Proteomes" id="UP001163828">
    <property type="component" value="Unassembled WGS sequence"/>
</dbReference>
<gene>
    <name evidence="1" type="ORF">F5050DRAFT_1712637</name>
</gene>
<proteinExistence type="predicted"/>
<dbReference type="EMBL" id="MU790639">
    <property type="protein sequence ID" value="KAJ3995792.1"/>
    <property type="molecule type" value="Genomic_DNA"/>
</dbReference>
<accession>A0ABQ8QB73</accession>
<keyword evidence="2" id="KW-1185">Reference proteome</keyword>
<reference evidence="1" key="1">
    <citation type="submission" date="2022-08" db="EMBL/GenBank/DDBJ databases">
        <authorList>
            <consortium name="DOE Joint Genome Institute"/>
            <person name="Min B."/>
            <person name="Riley R."/>
            <person name="Sierra-Patev S."/>
            <person name="Naranjo-Ortiz M."/>
            <person name="Looney B."/>
            <person name="Konkel Z."/>
            <person name="Slot J.C."/>
            <person name="Sakamoto Y."/>
            <person name="Steenwyk J.L."/>
            <person name="Rokas A."/>
            <person name="Carro J."/>
            <person name="Camarero S."/>
            <person name="Ferreira P."/>
            <person name="Molpeceres G."/>
            <person name="Ruiz-Duenas F.J."/>
            <person name="Serrano A."/>
            <person name="Henrissat B."/>
            <person name="Drula E."/>
            <person name="Hughes K.W."/>
            <person name="Mata J.L."/>
            <person name="Ishikawa N.K."/>
            <person name="Vargas-Isla R."/>
            <person name="Ushijima S."/>
            <person name="Smith C.A."/>
            <person name="Ahrendt S."/>
            <person name="Andreopoulos W."/>
            <person name="He G."/>
            <person name="Labutti K."/>
            <person name="Lipzen A."/>
            <person name="Ng V."/>
            <person name="Sandor L."/>
            <person name="Barry K."/>
            <person name="Martinez A.T."/>
            <person name="Xiao Y."/>
            <person name="Gibbons J.G."/>
            <person name="Terashima K."/>
            <person name="Hibbett D.S."/>
            <person name="Grigoriev I.V."/>
        </authorList>
    </citation>
    <scope>NUCLEOTIDE SEQUENCE</scope>
    <source>
        <strain evidence="1">TFB10827</strain>
    </source>
</reference>